<dbReference type="OrthoDB" id="3605117at2759"/>
<evidence type="ECO:0008006" key="3">
    <source>
        <dbReference type="Google" id="ProtNLM"/>
    </source>
</evidence>
<protein>
    <recommendedName>
        <fullName evidence="3">Retrotransposon gag domain-containing protein</fullName>
    </recommendedName>
</protein>
<dbReference type="Proteomes" id="UP000286134">
    <property type="component" value="Unassembled WGS sequence"/>
</dbReference>
<comment type="caution">
    <text evidence="1">The sequence shown here is derived from an EMBL/GenBank/DDBJ whole genome shotgun (WGS) entry which is preliminary data.</text>
</comment>
<proteinExistence type="predicted"/>
<evidence type="ECO:0000313" key="2">
    <source>
        <dbReference type="Proteomes" id="UP000286134"/>
    </source>
</evidence>
<name>A0A420HQ62_9PEZI</name>
<keyword evidence="2" id="KW-1185">Reference proteome</keyword>
<reference evidence="1 2" key="1">
    <citation type="journal article" date="2018" name="BMC Genomics">
        <title>Comparative genome analyses reveal sequence features reflecting distinct modes of host-adaptation between dicot and monocot powdery mildew.</title>
        <authorList>
            <person name="Wu Y."/>
            <person name="Ma X."/>
            <person name="Pan Z."/>
            <person name="Kale S.D."/>
            <person name="Song Y."/>
            <person name="King H."/>
            <person name="Zhang Q."/>
            <person name="Presley C."/>
            <person name="Deng X."/>
            <person name="Wei C.I."/>
            <person name="Xiao S."/>
        </authorList>
    </citation>
    <scope>NUCLEOTIDE SEQUENCE [LARGE SCALE GENOMIC DNA]</scope>
    <source>
        <strain evidence="1">UMSG2</strain>
    </source>
</reference>
<organism evidence="1 2">
    <name type="scientific">Erysiphe neolycopersici</name>
    <dbReference type="NCBI Taxonomy" id="212602"/>
    <lineage>
        <taxon>Eukaryota</taxon>
        <taxon>Fungi</taxon>
        <taxon>Dikarya</taxon>
        <taxon>Ascomycota</taxon>
        <taxon>Pezizomycotina</taxon>
        <taxon>Leotiomycetes</taxon>
        <taxon>Erysiphales</taxon>
        <taxon>Erysiphaceae</taxon>
        <taxon>Erysiphe</taxon>
    </lineage>
</organism>
<gene>
    <name evidence="1" type="ORF">OnM2_059081</name>
</gene>
<dbReference type="EMBL" id="MCFK01005925">
    <property type="protein sequence ID" value="RKF59571.1"/>
    <property type="molecule type" value="Genomic_DNA"/>
</dbReference>
<sequence>MASSNPSRKMPADLKDLVPRYMGNSKLTAQFFRQIRTAFEDADIKLTPKCFFNVIIMRVGGDALEVLEQNRRMVQCMDDSSCATDDDVIACRDLLMTQFAPVEMEHKNDWMAELGSFRQEKSETLTSYYNRAVVLMKNLKLVDGNRDDLHSEVEITPAEKHLLKTLCMAYYMGLNDPVLKRRVFQ</sequence>
<dbReference type="AlphaFoldDB" id="A0A420HQ62"/>
<evidence type="ECO:0000313" key="1">
    <source>
        <dbReference type="EMBL" id="RKF59571.1"/>
    </source>
</evidence>
<accession>A0A420HQ62</accession>